<keyword evidence="21" id="KW-1185">Reference proteome</keyword>
<evidence type="ECO:0000256" key="5">
    <source>
        <dbReference type="ARBA" id="ARBA00013179"/>
    </source>
</evidence>
<organism evidence="20 21">
    <name type="scientific">Orbus sasakiae</name>
    <dbReference type="NCBI Taxonomy" id="1078475"/>
    <lineage>
        <taxon>Bacteria</taxon>
        <taxon>Pseudomonadati</taxon>
        <taxon>Pseudomonadota</taxon>
        <taxon>Gammaproteobacteria</taxon>
        <taxon>Orbales</taxon>
        <taxon>Orbaceae</taxon>
        <taxon>Orbus</taxon>
    </lineage>
</organism>
<keyword evidence="13 19" id="KW-0106">Calcium</keyword>
<keyword evidence="10 19" id="KW-0479">Metal-binding</keyword>
<protein>
    <recommendedName>
        <fullName evidence="7 19">Phospholipase A1</fullName>
        <ecNumber evidence="5 19">3.1.1.32</ecNumber>
        <ecNumber evidence="6 19">3.1.1.4</ecNumber>
    </recommendedName>
    <alternativeName>
        <fullName evidence="19">Phosphatidylcholine 1-acylhydrolase</fullName>
    </alternativeName>
</protein>
<feature type="signal peptide" evidence="19">
    <location>
        <begin position="1"/>
        <end position="19"/>
    </location>
</feature>
<feature type="repeat" description="TPR" evidence="18">
    <location>
        <begin position="31"/>
        <end position="64"/>
    </location>
</feature>
<dbReference type="PROSITE" id="PS50005">
    <property type="entry name" value="TPR"/>
    <property type="match status" value="1"/>
</dbReference>
<comment type="catalytic activity">
    <reaction evidence="2 19">
        <text>a 1,2-diacyl-sn-glycero-3-phosphocholine + H2O = a 1-acyl-sn-glycero-3-phosphocholine + a fatty acid + H(+)</text>
        <dbReference type="Rhea" id="RHEA:15801"/>
        <dbReference type="ChEBI" id="CHEBI:15377"/>
        <dbReference type="ChEBI" id="CHEBI:15378"/>
        <dbReference type="ChEBI" id="CHEBI:28868"/>
        <dbReference type="ChEBI" id="CHEBI:57643"/>
        <dbReference type="ChEBI" id="CHEBI:58168"/>
        <dbReference type="EC" id="3.1.1.4"/>
    </reaction>
</comment>
<dbReference type="InterPro" id="IPR006597">
    <property type="entry name" value="Sel1-like"/>
</dbReference>
<evidence type="ECO:0000256" key="13">
    <source>
        <dbReference type="ARBA" id="ARBA00022837"/>
    </source>
</evidence>
<keyword evidence="15 19" id="KW-0443">Lipid metabolism</keyword>
<dbReference type="Proteomes" id="UP001500171">
    <property type="component" value="Unassembled WGS sequence"/>
</dbReference>
<keyword evidence="11 19" id="KW-0732">Signal</keyword>
<evidence type="ECO:0000256" key="15">
    <source>
        <dbReference type="ARBA" id="ARBA00023098"/>
    </source>
</evidence>
<dbReference type="CDD" id="cd00541">
    <property type="entry name" value="OMPLA"/>
    <property type="match status" value="1"/>
</dbReference>
<evidence type="ECO:0000256" key="12">
    <source>
        <dbReference type="ARBA" id="ARBA00022801"/>
    </source>
</evidence>
<comment type="similarity">
    <text evidence="3 19">Belongs to the phospholipase A1 family.</text>
</comment>
<dbReference type="Gene3D" id="1.25.40.10">
    <property type="entry name" value="Tetratricopeptide repeat domain"/>
    <property type="match status" value="1"/>
</dbReference>
<evidence type="ECO:0000256" key="19">
    <source>
        <dbReference type="RuleBase" id="RU366027"/>
    </source>
</evidence>
<comment type="subunit">
    <text evidence="4 19">Homodimer; dimerization is reversible, and the dimeric form is the active one.</text>
</comment>
<dbReference type="SMART" id="SM00671">
    <property type="entry name" value="SEL1"/>
    <property type="match status" value="1"/>
</dbReference>
<evidence type="ECO:0000313" key="21">
    <source>
        <dbReference type="Proteomes" id="UP001500171"/>
    </source>
</evidence>
<comment type="function">
    <text evidence="19">Hydrolysis of phosphatidylcholine with phospholipase A2 (EC 3.1.1.4) and phospholipase A1 (EC 3.1.1.32) activities.</text>
</comment>
<reference evidence="21" key="1">
    <citation type="journal article" date="2019" name="Int. J. Syst. Evol. Microbiol.">
        <title>The Global Catalogue of Microorganisms (GCM) 10K type strain sequencing project: providing services to taxonomists for standard genome sequencing and annotation.</title>
        <authorList>
            <consortium name="The Broad Institute Genomics Platform"/>
            <consortium name="The Broad Institute Genome Sequencing Center for Infectious Disease"/>
            <person name="Wu L."/>
            <person name="Ma J."/>
        </authorList>
    </citation>
    <scope>NUCLEOTIDE SEQUENCE [LARGE SCALE GENOMIC DNA]</scope>
    <source>
        <strain evidence="21">JCM 18050</strain>
    </source>
</reference>
<dbReference type="EC" id="3.1.1.32" evidence="5 19"/>
<comment type="cofactor">
    <cofactor evidence="19">
        <name>Ca(2+)</name>
        <dbReference type="ChEBI" id="CHEBI:29108"/>
    </cofactor>
    <text evidence="19">Binds 1 Ca(2+) ion per monomer. In the dimeric form the Ca(2+) is bound by different amino acids with binding of each Ca(2+) shared with ligands coming from each monomer. The Ca(2+) ion may have a role in catalysis.</text>
</comment>
<evidence type="ECO:0000256" key="1">
    <source>
        <dbReference type="ARBA" id="ARBA00000111"/>
    </source>
</evidence>
<dbReference type="EMBL" id="BAABHY010000001">
    <property type="protein sequence ID" value="GAA5107399.1"/>
    <property type="molecule type" value="Genomic_DNA"/>
</dbReference>
<comment type="caution">
    <text evidence="20">The sequence shown here is derived from an EMBL/GenBank/DDBJ whole genome shotgun (WGS) entry which is preliminary data.</text>
</comment>
<evidence type="ECO:0000256" key="18">
    <source>
        <dbReference type="PROSITE-ProRule" id="PRU00339"/>
    </source>
</evidence>
<dbReference type="InterPro" id="IPR036541">
    <property type="entry name" value="PLipase_A1_sf"/>
</dbReference>
<evidence type="ECO:0000256" key="11">
    <source>
        <dbReference type="ARBA" id="ARBA00022729"/>
    </source>
</evidence>
<evidence type="ECO:0000313" key="20">
    <source>
        <dbReference type="EMBL" id="GAA5107399.1"/>
    </source>
</evidence>
<evidence type="ECO:0000256" key="8">
    <source>
        <dbReference type="ARBA" id="ARBA00022452"/>
    </source>
</evidence>
<proteinExistence type="inferred from homology"/>
<gene>
    <name evidence="20" type="ORF">GCM10023211_08500</name>
</gene>
<comment type="subcellular location">
    <subcellularLocation>
        <location evidence="19">Cell outer membrane</location>
        <topology evidence="19">Multi-pass membrane protein</topology>
    </subcellularLocation>
    <text evidence="19">One of the very few enzymes located there.</text>
</comment>
<dbReference type="InterPro" id="IPR011990">
    <property type="entry name" value="TPR-like_helical_dom_sf"/>
</dbReference>
<sequence>MKKIAVIALVSAVSFPSIGATLEDEAKLGNSQAAYQLAEFYENNNDLKNALHWYKQAAKLSMQHQGSMLATKSPNQKQMNANDSQLIEKDPILIAEHVTTDNTRPIISDRVAMHQDYEVKNGAFKVLDSTFGLRPYHSNYILPVTYDSKAHNDGRKHVETAFQISFKKDIFTNTFGFDETIGFAYSQRNWWQITEDSSPFRETNYLPEVYVQIPFHNPDSSLKGTQFGFLHESNGQGNEAGRSRSWNRLYLEGYFQYKDAYIVPRAWYRIYENKNHDDNRDIQNYLGYGDLNIYIPYDEHLVKVLIRNNLNLKHNHGAFQIDWTYPLGDTGLFGYIQYFNGYGESLIDYNKKTNRIGFGVALSR</sequence>
<dbReference type="SUPFAM" id="SSF56931">
    <property type="entry name" value="Outer membrane phospholipase A (OMPLA)"/>
    <property type="match status" value="1"/>
</dbReference>
<evidence type="ECO:0000256" key="10">
    <source>
        <dbReference type="ARBA" id="ARBA00022723"/>
    </source>
</evidence>
<dbReference type="InterPro" id="IPR003187">
    <property type="entry name" value="PLipase_A1"/>
</dbReference>
<dbReference type="Gene3D" id="2.40.230.10">
    <property type="entry name" value="Phospholipase A1"/>
    <property type="match status" value="1"/>
</dbReference>
<evidence type="ECO:0000256" key="9">
    <source>
        <dbReference type="ARBA" id="ARBA00022692"/>
    </source>
</evidence>
<dbReference type="PANTHER" id="PTHR40457:SF1">
    <property type="entry name" value="PHOSPHOLIPASE A1"/>
    <property type="match status" value="1"/>
</dbReference>
<comment type="catalytic activity">
    <reaction evidence="1 19">
        <text>a 1,2-diacyl-sn-glycero-3-phosphocholine + H2O = a 2-acyl-sn-glycero-3-phosphocholine + a fatty acid + H(+)</text>
        <dbReference type="Rhea" id="RHEA:18689"/>
        <dbReference type="ChEBI" id="CHEBI:15377"/>
        <dbReference type="ChEBI" id="CHEBI:15378"/>
        <dbReference type="ChEBI" id="CHEBI:28868"/>
        <dbReference type="ChEBI" id="CHEBI:57643"/>
        <dbReference type="ChEBI" id="CHEBI:57875"/>
        <dbReference type="EC" id="3.1.1.32"/>
    </reaction>
</comment>
<evidence type="ECO:0000256" key="2">
    <source>
        <dbReference type="ARBA" id="ARBA00001604"/>
    </source>
</evidence>
<dbReference type="RefSeq" id="WP_345489158.1">
    <property type="nucleotide sequence ID" value="NZ_BAABHY010000001.1"/>
</dbReference>
<keyword evidence="12 19" id="KW-0378">Hydrolase</keyword>
<evidence type="ECO:0000256" key="16">
    <source>
        <dbReference type="ARBA" id="ARBA00023136"/>
    </source>
</evidence>
<dbReference type="EC" id="3.1.1.4" evidence="6 19"/>
<name>A0ABP9N677_9GAMM</name>
<feature type="chain" id="PRO_5044978525" description="Phospholipase A1" evidence="19">
    <location>
        <begin position="20"/>
        <end position="364"/>
    </location>
</feature>
<dbReference type="Pfam" id="PF02253">
    <property type="entry name" value="PLA1"/>
    <property type="match status" value="1"/>
</dbReference>
<keyword evidence="14 19" id="KW-0442">Lipid degradation</keyword>
<evidence type="ECO:0000256" key="4">
    <source>
        <dbReference type="ARBA" id="ARBA00011702"/>
    </source>
</evidence>
<evidence type="ECO:0000256" key="3">
    <source>
        <dbReference type="ARBA" id="ARBA00010525"/>
    </source>
</evidence>
<keyword evidence="8" id="KW-1134">Transmembrane beta strand</keyword>
<evidence type="ECO:0000256" key="14">
    <source>
        <dbReference type="ARBA" id="ARBA00022963"/>
    </source>
</evidence>
<dbReference type="PRINTS" id="PR01486">
    <property type="entry name" value="PHPHLIPASEA1"/>
</dbReference>
<dbReference type="SUPFAM" id="SSF81901">
    <property type="entry name" value="HCP-like"/>
    <property type="match status" value="1"/>
</dbReference>
<evidence type="ECO:0000256" key="6">
    <source>
        <dbReference type="ARBA" id="ARBA00013278"/>
    </source>
</evidence>
<evidence type="ECO:0000256" key="17">
    <source>
        <dbReference type="ARBA" id="ARBA00023237"/>
    </source>
</evidence>
<keyword evidence="9" id="KW-0812">Transmembrane</keyword>
<keyword evidence="16" id="KW-0472">Membrane</keyword>
<dbReference type="PANTHER" id="PTHR40457">
    <property type="entry name" value="PHOSPHOLIPASE A1"/>
    <property type="match status" value="1"/>
</dbReference>
<keyword evidence="17 19" id="KW-0998">Cell outer membrane</keyword>
<dbReference type="InterPro" id="IPR019734">
    <property type="entry name" value="TPR_rpt"/>
</dbReference>
<accession>A0ABP9N677</accession>
<keyword evidence="18" id="KW-0802">TPR repeat</keyword>
<evidence type="ECO:0000256" key="7">
    <source>
        <dbReference type="ARBA" id="ARBA00021726"/>
    </source>
</evidence>